<dbReference type="RefSeq" id="XP_018276708.1">
    <property type="nucleotide sequence ID" value="XM_018424008.1"/>
</dbReference>
<name>A0A0J0XGR0_9TREE</name>
<protein>
    <submittedName>
        <fullName evidence="1">Uncharacterized protein</fullName>
    </submittedName>
</protein>
<proteinExistence type="predicted"/>
<dbReference type="EMBL" id="KQ087239">
    <property type="protein sequence ID" value="KLT40217.1"/>
    <property type="molecule type" value="Genomic_DNA"/>
</dbReference>
<dbReference type="Proteomes" id="UP000053611">
    <property type="component" value="Unassembled WGS sequence"/>
</dbReference>
<accession>A0A0J0XGR0</accession>
<evidence type="ECO:0000313" key="2">
    <source>
        <dbReference type="Proteomes" id="UP000053611"/>
    </source>
</evidence>
<gene>
    <name evidence="1" type="ORF">CC85DRAFT_287743</name>
</gene>
<sequence length="351" mass="40484">MLSRDPRSRPLLVLCAVVAFLLIGPLGIYLHPGSRQSVASYVTDKHAQWFAPPLDIPCDPNEQPGYPHPGDFHWVTENPQCPGDEFYNALRGTPRDQLWWTFPEFRNKSVLLAGDSVGRHLFETLCGDYFQAPIVNEDVPGWKTHYGWTSTCVQHDLGLKIAMIHIYGMANTSDPAVNAVLDKTYIGADWDLQSRVTRWWNTTLKGFTPDFVQLNSGAWDYRYWFIRDMLEGKSHDDLPLADRETNAAMAIQSLNFFRSLWPDARMWYMHMSMMNEDDIRLKIAHGKTFVAKGADVNDTKSYPALYTWRRQSQYRATMRTRIAEAGWDSLDVSGEWRVASGEWRVARWQRQ</sequence>
<evidence type="ECO:0000313" key="1">
    <source>
        <dbReference type="EMBL" id="KLT40217.1"/>
    </source>
</evidence>
<dbReference type="GeneID" id="28984611"/>
<keyword evidence="2" id="KW-1185">Reference proteome</keyword>
<dbReference type="AlphaFoldDB" id="A0A0J0XGR0"/>
<organism evidence="1 2">
    <name type="scientific">Cutaneotrichosporon oleaginosum</name>
    <dbReference type="NCBI Taxonomy" id="879819"/>
    <lineage>
        <taxon>Eukaryota</taxon>
        <taxon>Fungi</taxon>
        <taxon>Dikarya</taxon>
        <taxon>Basidiomycota</taxon>
        <taxon>Agaricomycotina</taxon>
        <taxon>Tremellomycetes</taxon>
        <taxon>Trichosporonales</taxon>
        <taxon>Trichosporonaceae</taxon>
        <taxon>Cutaneotrichosporon</taxon>
    </lineage>
</organism>
<reference evidence="1 2" key="1">
    <citation type="submission" date="2015-03" db="EMBL/GenBank/DDBJ databases">
        <title>Genomics and transcriptomics of the oil-accumulating basidiomycete yeast T. oleaginosus allow insights into substrate utilization and the diverse evolutionary trajectories of mating systems in fungi.</title>
        <authorList>
            <consortium name="DOE Joint Genome Institute"/>
            <person name="Kourist R."/>
            <person name="Kracht O."/>
            <person name="Bracharz F."/>
            <person name="Lipzen A."/>
            <person name="Nolan M."/>
            <person name="Ohm R."/>
            <person name="Grigoriev I."/>
            <person name="Sun S."/>
            <person name="Heitman J."/>
            <person name="Bruck T."/>
            <person name="Nowrousian M."/>
        </authorList>
    </citation>
    <scope>NUCLEOTIDE SEQUENCE [LARGE SCALE GENOMIC DNA]</scope>
    <source>
        <strain evidence="1 2">IBC0246</strain>
    </source>
</reference>
<dbReference type="OrthoDB" id="2588793at2759"/>